<dbReference type="RefSeq" id="WP_093918103.1">
    <property type="nucleotide sequence ID" value="NZ_FONW01000001.1"/>
</dbReference>
<feature type="binding site" evidence="7">
    <location>
        <position position="117"/>
    </location>
    <ligand>
        <name>Zn(2+)</name>
        <dbReference type="ChEBI" id="CHEBI:29105"/>
        <note>catalytic</note>
    </ligand>
</feature>
<dbReference type="EC" id="3.1.-.-" evidence="7"/>
<reference evidence="8 9" key="1">
    <citation type="submission" date="2016-10" db="EMBL/GenBank/DDBJ databases">
        <authorList>
            <person name="de Groot N.N."/>
        </authorList>
    </citation>
    <scope>NUCLEOTIDE SEQUENCE [LARGE SCALE GENOMIC DNA]</scope>
    <source>
        <strain evidence="8 9">CGMCC 1.9156</strain>
    </source>
</reference>
<evidence type="ECO:0000256" key="5">
    <source>
        <dbReference type="ARBA" id="ARBA00022801"/>
    </source>
</evidence>
<dbReference type="GO" id="GO:0008270">
    <property type="term" value="F:zinc ion binding"/>
    <property type="evidence" value="ECO:0007669"/>
    <property type="project" value="UniProtKB-UniRule"/>
</dbReference>
<evidence type="ECO:0000256" key="7">
    <source>
        <dbReference type="HAMAP-Rule" id="MF_00009"/>
    </source>
</evidence>
<dbReference type="Pfam" id="PF02130">
    <property type="entry name" value="YbeY"/>
    <property type="match status" value="1"/>
</dbReference>
<organism evidence="8 9">
    <name type="scientific">Sunxiuqinia elliptica</name>
    <dbReference type="NCBI Taxonomy" id="655355"/>
    <lineage>
        <taxon>Bacteria</taxon>
        <taxon>Pseudomonadati</taxon>
        <taxon>Bacteroidota</taxon>
        <taxon>Bacteroidia</taxon>
        <taxon>Marinilabiliales</taxon>
        <taxon>Prolixibacteraceae</taxon>
        <taxon>Sunxiuqinia</taxon>
    </lineage>
</organism>
<evidence type="ECO:0000256" key="1">
    <source>
        <dbReference type="ARBA" id="ARBA00010875"/>
    </source>
</evidence>
<keyword evidence="5 7" id="KW-0378">Hydrolase</keyword>
<dbReference type="PANTHER" id="PTHR46986:SF1">
    <property type="entry name" value="ENDORIBONUCLEASE YBEY, CHLOROPLASTIC"/>
    <property type="match status" value="1"/>
</dbReference>
<keyword evidence="6 7" id="KW-0862">Zinc</keyword>
<dbReference type="PANTHER" id="PTHR46986">
    <property type="entry name" value="ENDORIBONUCLEASE YBEY, CHLOROPLASTIC"/>
    <property type="match status" value="1"/>
</dbReference>
<name>A0A1I2BCS7_9BACT</name>
<keyword evidence="3 7" id="KW-0479">Metal-binding</keyword>
<dbReference type="GO" id="GO:0006364">
    <property type="term" value="P:rRNA processing"/>
    <property type="evidence" value="ECO:0007669"/>
    <property type="project" value="UniProtKB-UniRule"/>
</dbReference>
<dbReference type="EMBL" id="FONW01000001">
    <property type="protein sequence ID" value="SFE53093.1"/>
    <property type="molecule type" value="Genomic_DNA"/>
</dbReference>
<dbReference type="STRING" id="655355.SAMN05216283_101357"/>
<dbReference type="Proteomes" id="UP000198964">
    <property type="component" value="Unassembled WGS sequence"/>
</dbReference>
<keyword evidence="7" id="KW-0698">rRNA processing</keyword>
<sequence>MSINFYFEDIEEFQLDQPKTIEWIKNSIRKEGKNTSEISFIFCSDDYLLDINRQYLDHDYYTDIITFDYVEGDDVSGDVFISIDRVRENAETFQVGFQNELNRIIIHGVLHLLGYKDKEADEKKIMTGKEDYYLGDY</sequence>
<keyword evidence="4 7" id="KW-0255">Endonuclease</keyword>
<protein>
    <recommendedName>
        <fullName evidence="7">Endoribonuclease YbeY</fullName>
        <ecNumber evidence="7">3.1.-.-</ecNumber>
    </recommendedName>
</protein>
<dbReference type="InterPro" id="IPR023091">
    <property type="entry name" value="MetalPrtase_cat_dom_sf_prd"/>
</dbReference>
<dbReference type="SUPFAM" id="SSF55486">
    <property type="entry name" value="Metalloproteases ('zincins'), catalytic domain"/>
    <property type="match status" value="1"/>
</dbReference>
<gene>
    <name evidence="7" type="primary">ybeY</name>
    <name evidence="8" type="ORF">SAMN05216283_101357</name>
</gene>
<feature type="binding site" evidence="7">
    <location>
        <position position="111"/>
    </location>
    <ligand>
        <name>Zn(2+)</name>
        <dbReference type="ChEBI" id="CHEBI:29105"/>
        <note>catalytic</note>
    </ligand>
</feature>
<dbReference type="HAMAP" id="MF_00009">
    <property type="entry name" value="Endoribonucl_YbeY"/>
    <property type="match status" value="1"/>
</dbReference>
<dbReference type="InterPro" id="IPR002036">
    <property type="entry name" value="YbeY"/>
</dbReference>
<comment type="similarity">
    <text evidence="1 7">Belongs to the endoribonuclease YbeY family.</text>
</comment>
<comment type="cofactor">
    <cofactor evidence="7">
        <name>Zn(2+)</name>
        <dbReference type="ChEBI" id="CHEBI:29105"/>
    </cofactor>
    <text evidence="7">Binds 1 zinc ion.</text>
</comment>
<comment type="function">
    <text evidence="7">Single strand-specific metallo-endoribonuclease involved in late-stage 70S ribosome quality control and in maturation of the 3' terminus of the 16S rRNA.</text>
</comment>
<evidence type="ECO:0000313" key="8">
    <source>
        <dbReference type="EMBL" id="SFE53093.1"/>
    </source>
</evidence>
<feature type="binding site" evidence="7">
    <location>
        <position position="107"/>
    </location>
    <ligand>
        <name>Zn(2+)</name>
        <dbReference type="ChEBI" id="CHEBI:29105"/>
        <note>catalytic</note>
    </ligand>
</feature>
<keyword evidence="2 7" id="KW-0540">Nuclease</keyword>
<dbReference type="AlphaFoldDB" id="A0A1I2BCS7"/>
<evidence type="ECO:0000313" key="9">
    <source>
        <dbReference type="Proteomes" id="UP000198964"/>
    </source>
</evidence>
<accession>A0A1I2BCS7</accession>
<dbReference type="PROSITE" id="PS01306">
    <property type="entry name" value="UPF0054"/>
    <property type="match status" value="1"/>
</dbReference>
<dbReference type="InterPro" id="IPR020549">
    <property type="entry name" value="YbeY_CS"/>
</dbReference>
<keyword evidence="7" id="KW-0963">Cytoplasm</keyword>
<keyword evidence="9" id="KW-1185">Reference proteome</keyword>
<dbReference type="GO" id="GO:0005737">
    <property type="term" value="C:cytoplasm"/>
    <property type="evidence" value="ECO:0007669"/>
    <property type="project" value="UniProtKB-SubCell"/>
</dbReference>
<evidence type="ECO:0000256" key="4">
    <source>
        <dbReference type="ARBA" id="ARBA00022759"/>
    </source>
</evidence>
<dbReference type="GO" id="GO:0004222">
    <property type="term" value="F:metalloendopeptidase activity"/>
    <property type="evidence" value="ECO:0007669"/>
    <property type="project" value="InterPro"/>
</dbReference>
<evidence type="ECO:0000256" key="3">
    <source>
        <dbReference type="ARBA" id="ARBA00022723"/>
    </source>
</evidence>
<dbReference type="NCBIfam" id="TIGR00043">
    <property type="entry name" value="rRNA maturation RNase YbeY"/>
    <property type="match status" value="1"/>
</dbReference>
<dbReference type="Gene3D" id="3.40.390.30">
    <property type="entry name" value="Metalloproteases ('zincins'), catalytic domain"/>
    <property type="match status" value="1"/>
</dbReference>
<comment type="subcellular location">
    <subcellularLocation>
        <location evidence="7">Cytoplasm</location>
    </subcellularLocation>
</comment>
<keyword evidence="7" id="KW-0690">Ribosome biogenesis</keyword>
<evidence type="ECO:0000256" key="6">
    <source>
        <dbReference type="ARBA" id="ARBA00022833"/>
    </source>
</evidence>
<proteinExistence type="inferred from homology"/>
<evidence type="ECO:0000256" key="2">
    <source>
        <dbReference type="ARBA" id="ARBA00022722"/>
    </source>
</evidence>
<dbReference type="GO" id="GO:0004521">
    <property type="term" value="F:RNA endonuclease activity"/>
    <property type="evidence" value="ECO:0007669"/>
    <property type="project" value="UniProtKB-UniRule"/>
</dbReference>